<dbReference type="EMBL" id="JADCNM010000001">
    <property type="protein sequence ID" value="KAG0503880.1"/>
    <property type="molecule type" value="Genomic_DNA"/>
</dbReference>
<reference evidence="1 2" key="1">
    <citation type="journal article" date="2020" name="Nat. Food">
        <title>A phased Vanilla planifolia genome enables genetic improvement of flavour and production.</title>
        <authorList>
            <person name="Hasing T."/>
            <person name="Tang H."/>
            <person name="Brym M."/>
            <person name="Khazi F."/>
            <person name="Huang T."/>
            <person name="Chambers A.H."/>
        </authorList>
    </citation>
    <scope>NUCLEOTIDE SEQUENCE [LARGE SCALE GENOMIC DNA]</scope>
    <source>
        <tissue evidence="1">Leaf</tissue>
    </source>
</reference>
<comment type="caution">
    <text evidence="1">The sequence shown here is derived from an EMBL/GenBank/DDBJ whole genome shotgun (WGS) entry which is preliminary data.</text>
</comment>
<accession>A0A835SBD6</accession>
<sequence>MLQEVAISSTEGIINGEEERRRLRELIQEVAVKMILTSTFSDEAIAAFLEASGSALEELVLNNIQKVAGNTSLAISRRCSKTLRSLDLSFCRKITDEALGLIVDSCLKLRILKLFGCTQITDVFFEGHSNSLVKIIGLRGSILEQVDLSDFY</sequence>
<evidence type="ECO:0000313" key="1">
    <source>
        <dbReference type="EMBL" id="KAG0503880.1"/>
    </source>
</evidence>
<proteinExistence type="predicted"/>
<dbReference type="PANTHER" id="PTHR13318">
    <property type="entry name" value="PARTNER OF PAIRED, ISOFORM B-RELATED"/>
    <property type="match status" value="1"/>
</dbReference>
<dbReference type="InterPro" id="IPR001611">
    <property type="entry name" value="Leu-rich_rpt"/>
</dbReference>
<organism evidence="1 2">
    <name type="scientific">Vanilla planifolia</name>
    <name type="common">Vanilla</name>
    <dbReference type="NCBI Taxonomy" id="51239"/>
    <lineage>
        <taxon>Eukaryota</taxon>
        <taxon>Viridiplantae</taxon>
        <taxon>Streptophyta</taxon>
        <taxon>Embryophyta</taxon>
        <taxon>Tracheophyta</taxon>
        <taxon>Spermatophyta</taxon>
        <taxon>Magnoliopsida</taxon>
        <taxon>Liliopsida</taxon>
        <taxon>Asparagales</taxon>
        <taxon>Orchidaceae</taxon>
        <taxon>Vanilloideae</taxon>
        <taxon>Vanilleae</taxon>
        <taxon>Vanilla</taxon>
    </lineage>
</organism>
<dbReference type="AlphaFoldDB" id="A0A835SBD6"/>
<dbReference type="InterPro" id="IPR032675">
    <property type="entry name" value="LRR_dom_sf"/>
</dbReference>
<gene>
    <name evidence="1" type="ORF">HPP92_003952</name>
</gene>
<evidence type="ECO:0000313" key="2">
    <source>
        <dbReference type="Proteomes" id="UP000639772"/>
    </source>
</evidence>
<dbReference type="SMART" id="SM00367">
    <property type="entry name" value="LRR_CC"/>
    <property type="match status" value="2"/>
</dbReference>
<dbReference type="Gene3D" id="3.80.10.10">
    <property type="entry name" value="Ribonuclease Inhibitor"/>
    <property type="match status" value="1"/>
</dbReference>
<dbReference type="InterPro" id="IPR006553">
    <property type="entry name" value="Leu-rich_rpt_Cys-con_subtyp"/>
</dbReference>
<dbReference type="GO" id="GO:0019005">
    <property type="term" value="C:SCF ubiquitin ligase complex"/>
    <property type="evidence" value="ECO:0007669"/>
    <property type="project" value="TreeGrafter"/>
</dbReference>
<dbReference type="SUPFAM" id="SSF52047">
    <property type="entry name" value="RNI-like"/>
    <property type="match status" value="1"/>
</dbReference>
<dbReference type="GO" id="GO:0031146">
    <property type="term" value="P:SCF-dependent proteasomal ubiquitin-dependent protein catabolic process"/>
    <property type="evidence" value="ECO:0007669"/>
    <property type="project" value="TreeGrafter"/>
</dbReference>
<dbReference type="OrthoDB" id="10257471at2759"/>
<protein>
    <submittedName>
        <fullName evidence="1">Uncharacterized protein</fullName>
    </submittedName>
</protein>
<dbReference type="Pfam" id="PF13516">
    <property type="entry name" value="LRR_6"/>
    <property type="match status" value="1"/>
</dbReference>
<dbReference type="Proteomes" id="UP000639772">
    <property type="component" value="Chromosome 1"/>
</dbReference>
<name>A0A835SBD6_VANPL</name>